<proteinExistence type="predicted"/>
<dbReference type="Pfam" id="PF14981">
    <property type="entry name" value="FAM165"/>
    <property type="match status" value="1"/>
</dbReference>
<keyword evidence="1" id="KW-0812">Transmembrane</keyword>
<keyword evidence="1" id="KW-0472">Membrane</keyword>
<reference evidence="2" key="2">
    <citation type="submission" date="2025-09" db="UniProtKB">
        <authorList>
            <consortium name="Ensembl"/>
        </authorList>
    </citation>
    <scope>IDENTIFICATION</scope>
</reference>
<sequence length="58" mass="6900">MNTALENFPLLMYILAAKTLILCLAFAGVKIYQRKKIEERMKKEREEKLRKEADKKEN</sequence>
<accession>A0A7M4G140</accession>
<dbReference type="InterPro" id="IPR042125">
    <property type="entry name" value="SMIM11"/>
</dbReference>
<evidence type="ECO:0000256" key="1">
    <source>
        <dbReference type="SAM" id="Phobius"/>
    </source>
</evidence>
<dbReference type="PANTHER" id="PTHR35975">
    <property type="entry name" value="SMALL INTEGRAL MEMBRANE PROTEIN 11A"/>
    <property type="match status" value="1"/>
</dbReference>
<dbReference type="AlphaFoldDB" id="A0A7M4G140"/>
<feature type="transmembrane region" description="Helical" evidence="1">
    <location>
        <begin position="12"/>
        <end position="32"/>
    </location>
</feature>
<gene>
    <name evidence="2" type="primary">SMIM11</name>
</gene>
<protein>
    <submittedName>
        <fullName evidence="2">Small integral membrane protein 11</fullName>
    </submittedName>
</protein>
<dbReference type="OMA" id="TKMINWK"/>
<evidence type="ECO:0000313" key="3">
    <source>
        <dbReference type="Proteomes" id="UP000594220"/>
    </source>
</evidence>
<reference evidence="2" key="1">
    <citation type="submission" date="2025-08" db="UniProtKB">
        <authorList>
            <consortium name="Ensembl"/>
        </authorList>
    </citation>
    <scope>IDENTIFICATION</scope>
</reference>
<keyword evidence="1" id="KW-1133">Transmembrane helix</keyword>
<dbReference type="Proteomes" id="UP000594220">
    <property type="component" value="Unplaced"/>
</dbReference>
<dbReference type="GeneTree" id="ENSGT00640000091610"/>
<organism evidence="2 3">
    <name type="scientific">Crocodylus porosus</name>
    <name type="common">Saltwater crocodile</name>
    <name type="synonym">Estuarine crocodile</name>
    <dbReference type="NCBI Taxonomy" id="8502"/>
    <lineage>
        <taxon>Eukaryota</taxon>
        <taxon>Metazoa</taxon>
        <taxon>Chordata</taxon>
        <taxon>Craniata</taxon>
        <taxon>Vertebrata</taxon>
        <taxon>Euteleostomi</taxon>
        <taxon>Archelosauria</taxon>
        <taxon>Archosauria</taxon>
        <taxon>Crocodylia</taxon>
        <taxon>Longirostres</taxon>
        <taxon>Crocodylidae</taxon>
        <taxon>Crocodylus</taxon>
    </lineage>
</organism>
<evidence type="ECO:0000313" key="2">
    <source>
        <dbReference type="Ensembl" id="ENSCPRP00005021916.1"/>
    </source>
</evidence>
<name>A0A7M4G140_CROPO</name>
<dbReference type="Ensembl" id="ENSCPRT00005025613.1">
    <property type="protein sequence ID" value="ENSCPRP00005021916.1"/>
    <property type="gene ID" value="ENSCPRG00005015255.1"/>
</dbReference>
<dbReference type="PANTHER" id="PTHR35975:SF1">
    <property type="entry name" value="SMALL INTEGRAL MEMBRANE PROTEIN 11"/>
    <property type="match status" value="1"/>
</dbReference>
<keyword evidence="3" id="KW-1185">Reference proteome</keyword>